<dbReference type="InterPro" id="IPR024923">
    <property type="entry name" value="PG_synth_SpoVB"/>
</dbReference>
<gene>
    <name evidence="7" type="ORF">J2Z32_000602</name>
</gene>
<feature type="transmembrane region" description="Helical" evidence="6">
    <location>
        <begin position="46"/>
        <end position="70"/>
    </location>
</feature>
<dbReference type="PANTHER" id="PTHR30250">
    <property type="entry name" value="PST FAMILY PREDICTED COLANIC ACID TRANSPORTER"/>
    <property type="match status" value="1"/>
</dbReference>
<dbReference type="InterPro" id="IPR050833">
    <property type="entry name" value="Poly_Biosynth_Transport"/>
</dbReference>
<reference evidence="7 8" key="1">
    <citation type="submission" date="2021-03" db="EMBL/GenBank/DDBJ databases">
        <title>Genomic Encyclopedia of Type Strains, Phase IV (KMG-IV): sequencing the most valuable type-strain genomes for metagenomic binning, comparative biology and taxonomic classification.</title>
        <authorList>
            <person name="Goeker M."/>
        </authorList>
    </citation>
    <scope>NUCLEOTIDE SEQUENCE [LARGE SCALE GENOMIC DNA]</scope>
    <source>
        <strain evidence="7 8">DSM 14349</strain>
    </source>
</reference>
<keyword evidence="8" id="KW-1185">Reference proteome</keyword>
<proteinExistence type="predicted"/>
<feature type="transmembrane region" description="Helical" evidence="6">
    <location>
        <begin position="12"/>
        <end position="31"/>
    </location>
</feature>
<feature type="transmembrane region" description="Helical" evidence="6">
    <location>
        <begin position="82"/>
        <end position="102"/>
    </location>
</feature>
<feature type="transmembrane region" description="Helical" evidence="6">
    <location>
        <begin position="441"/>
        <end position="459"/>
    </location>
</feature>
<organism evidence="7 8">
    <name type="scientific">Paenibacillus turicensis</name>
    <dbReference type="NCBI Taxonomy" id="160487"/>
    <lineage>
        <taxon>Bacteria</taxon>
        <taxon>Bacillati</taxon>
        <taxon>Bacillota</taxon>
        <taxon>Bacilli</taxon>
        <taxon>Bacillales</taxon>
        <taxon>Paenibacillaceae</taxon>
        <taxon>Paenibacillus</taxon>
    </lineage>
</organism>
<feature type="transmembrane region" description="Helical" evidence="6">
    <location>
        <begin position="114"/>
        <end position="134"/>
    </location>
</feature>
<keyword evidence="3 6" id="KW-0812">Transmembrane</keyword>
<evidence type="ECO:0000313" key="7">
    <source>
        <dbReference type="EMBL" id="MBP1903985.1"/>
    </source>
</evidence>
<feature type="transmembrane region" description="Helical" evidence="6">
    <location>
        <begin position="380"/>
        <end position="399"/>
    </location>
</feature>
<feature type="transmembrane region" description="Helical" evidence="6">
    <location>
        <begin position="405"/>
        <end position="429"/>
    </location>
</feature>
<dbReference type="PANTHER" id="PTHR30250:SF21">
    <property type="entry name" value="LIPID II FLIPPASE MURJ"/>
    <property type="match status" value="1"/>
</dbReference>
<dbReference type="EMBL" id="JAGGKG010000002">
    <property type="protein sequence ID" value="MBP1903985.1"/>
    <property type="molecule type" value="Genomic_DNA"/>
</dbReference>
<evidence type="ECO:0000256" key="3">
    <source>
        <dbReference type="ARBA" id="ARBA00022692"/>
    </source>
</evidence>
<evidence type="ECO:0000256" key="2">
    <source>
        <dbReference type="ARBA" id="ARBA00022475"/>
    </source>
</evidence>
<evidence type="ECO:0000256" key="1">
    <source>
        <dbReference type="ARBA" id="ARBA00004651"/>
    </source>
</evidence>
<feature type="transmembrane region" description="Helical" evidence="6">
    <location>
        <begin position="266"/>
        <end position="295"/>
    </location>
</feature>
<dbReference type="Pfam" id="PF01943">
    <property type="entry name" value="Polysacc_synt"/>
    <property type="match status" value="1"/>
</dbReference>
<dbReference type="PIRSF" id="PIRSF038958">
    <property type="entry name" value="PG_synth_SpoVB"/>
    <property type="match status" value="1"/>
</dbReference>
<feature type="transmembrane region" description="Helical" evidence="6">
    <location>
        <begin position="350"/>
        <end position="368"/>
    </location>
</feature>
<accession>A0ABS4FN23</accession>
<sequence length="495" mass="54344">MHKSSLIRQTGIRLSAIGLSKMMGLIGRISLTRMIGAEGIGLFQIAYAYFGFALMIITGGFPTALAMYTARNKQQGWIWFKRLSILLMTCGAIAFFVTLTFSEQIPHLLGNANSYYFIRALAPALVVVPSLALLRGYLQGLEQYSAIALSEVTEQLIRVTVMLTICYLLLQQGTFYAGGFSLVGTTLGAISAFAILFFFYIEGIEPSSYKATASYSPAKGEGAWFVRSSLAICLTRLLIPFSDMTDALIIPLRLQSAGYSPSQATALFGMLTGMALLIAYMPTLVTAAISHTMTMKLAAAWKEKQNQVFRSYSLKAIRYAWFWGIISSLFLWIYAEELAFLIFNSTEAGAAIKALSLIPLIVGIREITTSILWAQEQKKVTFIATVIGIICAVCCHYFLIPILYIPLYGAIIGILLMEIIILIANVFALRLSLNNLQISKILGSSIVLLLTGIPLGYVFRLNSSLLLPNPLGLVIGMLLYGSILLVVGKWVIKWI</sequence>
<feature type="transmembrane region" description="Helical" evidence="6">
    <location>
        <begin position="316"/>
        <end position="335"/>
    </location>
</feature>
<keyword evidence="5 6" id="KW-0472">Membrane</keyword>
<evidence type="ECO:0000256" key="4">
    <source>
        <dbReference type="ARBA" id="ARBA00022989"/>
    </source>
</evidence>
<dbReference type="Proteomes" id="UP001519272">
    <property type="component" value="Unassembled WGS sequence"/>
</dbReference>
<protein>
    <submittedName>
        <fullName evidence="7">Stage V sporulation protein B</fullName>
    </submittedName>
</protein>
<comment type="caution">
    <text evidence="7">The sequence shown here is derived from an EMBL/GenBank/DDBJ whole genome shotgun (WGS) entry which is preliminary data.</text>
</comment>
<evidence type="ECO:0000256" key="6">
    <source>
        <dbReference type="SAM" id="Phobius"/>
    </source>
</evidence>
<feature type="transmembrane region" description="Helical" evidence="6">
    <location>
        <begin position="471"/>
        <end position="492"/>
    </location>
</feature>
<comment type="subcellular location">
    <subcellularLocation>
        <location evidence="1">Cell membrane</location>
        <topology evidence="1">Multi-pass membrane protein</topology>
    </subcellularLocation>
</comment>
<feature type="transmembrane region" description="Helical" evidence="6">
    <location>
        <begin position="176"/>
        <end position="201"/>
    </location>
</feature>
<evidence type="ECO:0000313" key="8">
    <source>
        <dbReference type="Proteomes" id="UP001519272"/>
    </source>
</evidence>
<evidence type="ECO:0000256" key="5">
    <source>
        <dbReference type="ARBA" id="ARBA00023136"/>
    </source>
</evidence>
<keyword evidence="4 6" id="KW-1133">Transmembrane helix</keyword>
<name>A0ABS4FN23_9BACL</name>
<dbReference type="InterPro" id="IPR002797">
    <property type="entry name" value="Polysacc_synth"/>
</dbReference>
<keyword evidence="2" id="KW-1003">Cell membrane</keyword>